<keyword evidence="3" id="KW-1185">Reference proteome</keyword>
<evidence type="ECO:0000256" key="1">
    <source>
        <dbReference type="ARBA" id="ARBA00023002"/>
    </source>
</evidence>
<dbReference type="GO" id="GO:0070967">
    <property type="term" value="F:coenzyme F420 binding"/>
    <property type="evidence" value="ECO:0007669"/>
    <property type="project" value="TreeGrafter"/>
</dbReference>
<sequence length="147" mass="15667">MNTGVGGMPLSVAAREAFLAEPHIASLAVEAGAGRAPMTVPVWYDYSPGGEIRFLTDGDSLKAKLIAKAGRFAVLVQRASPTYRYVSVEGPVIRSGPTTLEDLTRISGRYLPPDAVDGYVAGSDLNVLVTFRMRPERWLSADLGSLG</sequence>
<dbReference type="AlphaFoldDB" id="A0A1H6DDK2"/>
<dbReference type="InterPro" id="IPR012349">
    <property type="entry name" value="Split_barrel_FMN-bd"/>
</dbReference>
<proteinExistence type="predicted"/>
<accession>A0A1H6DDK2</accession>
<dbReference type="SUPFAM" id="SSF50475">
    <property type="entry name" value="FMN-binding split barrel"/>
    <property type="match status" value="1"/>
</dbReference>
<organism evidence="2 3">
    <name type="scientific">Nonomuraea solani</name>
    <dbReference type="NCBI Taxonomy" id="1144553"/>
    <lineage>
        <taxon>Bacteria</taxon>
        <taxon>Bacillati</taxon>
        <taxon>Actinomycetota</taxon>
        <taxon>Actinomycetes</taxon>
        <taxon>Streptosporangiales</taxon>
        <taxon>Streptosporangiaceae</taxon>
        <taxon>Nonomuraea</taxon>
    </lineage>
</organism>
<dbReference type="EMBL" id="FNVT01000005">
    <property type="protein sequence ID" value="SEG83329.1"/>
    <property type="molecule type" value="Genomic_DNA"/>
</dbReference>
<dbReference type="Gene3D" id="2.30.110.10">
    <property type="entry name" value="Electron Transport, Fmn-binding Protein, Chain A"/>
    <property type="match status" value="1"/>
</dbReference>
<protein>
    <submittedName>
        <fullName evidence="2">Pyridoxamine 5'-phosphate oxidase</fullName>
    </submittedName>
</protein>
<dbReference type="PANTHER" id="PTHR35176:SF6">
    <property type="entry name" value="HEME OXYGENASE HI_0854-RELATED"/>
    <property type="match status" value="1"/>
</dbReference>
<dbReference type="GO" id="GO:0016627">
    <property type="term" value="F:oxidoreductase activity, acting on the CH-CH group of donors"/>
    <property type="evidence" value="ECO:0007669"/>
    <property type="project" value="TreeGrafter"/>
</dbReference>
<dbReference type="PANTHER" id="PTHR35176">
    <property type="entry name" value="HEME OXYGENASE HI_0854-RELATED"/>
    <property type="match status" value="1"/>
</dbReference>
<name>A0A1H6DDK2_9ACTN</name>
<gene>
    <name evidence="2" type="ORF">SAMN05444920_105180</name>
</gene>
<keyword evidence="1" id="KW-0560">Oxidoreductase</keyword>
<dbReference type="InterPro" id="IPR052019">
    <property type="entry name" value="F420H2_bilvrd_red/Heme_oxyg"/>
</dbReference>
<evidence type="ECO:0000313" key="3">
    <source>
        <dbReference type="Proteomes" id="UP000236732"/>
    </source>
</evidence>
<reference evidence="2 3" key="1">
    <citation type="submission" date="2016-10" db="EMBL/GenBank/DDBJ databases">
        <authorList>
            <person name="de Groot N.N."/>
        </authorList>
    </citation>
    <scope>NUCLEOTIDE SEQUENCE [LARGE SCALE GENOMIC DNA]</scope>
    <source>
        <strain evidence="2 3">CGMCC 4.7037</strain>
    </source>
</reference>
<dbReference type="GO" id="GO:0005829">
    <property type="term" value="C:cytosol"/>
    <property type="evidence" value="ECO:0007669"/>
    <property type="project" value="TreeGrafter"/>
</dbReference>
<dbReference type="Proteomes" id="UP000236732">
    <property type="component" value="Unassembled WGS sequence"/>
</dbReference>
<evidence type="ECO:0000313" key="2">
    <source>
        <dbReference type="EMBL" id="SEG83329.1"/>
    </source>
</evidence>